<dbReference type="PANTHER" id="PTHR48475:SF2">
    <property type="entry name" value="RIBONUCLEASE H"/>
    <property type="match status" value="1"/>
</dbReference>
<feature type="chain" id="PRO_5014170842" description="Reverse transcriptase RNase H-like domain-containing protein" evidence="7">
    <location>
        <begin position="20"/>
        <end position="189"/>
    </location>
</feature>
<evidence type="ECO:0000313" key="9">
    <source>
        <dbReference type="EMBL" id="PKI50437.1"/>
    </source>
</evidence>
<dbReference type="AlphaFoldDB" id="A0A2I0J2H7"/>
<evidence type="ECO:0000259" key="8">
    <source>
        <dbReference type="Pfam" id="PF17917"/>
    </source>
</evidence>
<dbReference type="Proteomes" id="UP000233551">
    <property type="component" value="Unassembled WGS sequence"/>
</dbReference>
<evidence type="ECO:0000256" key="7">
    <source>
        <dbReference type="SAM" id="SignalP"/>
    </source>
</evidence>
<name>A0A2I0J2H7_PUNGR</name>
<accession>A0A2I0J2H7</accession>
<comment type="caution">
    <text evidence="9">The sequence shown here is derived from an EMBL/GenBank/DDBJ whole genome shotgun (WGS) entry which is preliminary data.</text>
</comment>
<dbReference type="PANTHER" id="PTHR48475">
    <property type="entry name" value="RIBONUCLEASE H"/>
    <property type="match status" value="1"/>
</dbReference>
<keyword evidence="10" id="KW-1185">Reference proteome</keyword>
<dbReference type="GO" id="GO:0004519">
    <property type="term" value="F:endonuclease activity"/>
    <property type="evidence" value="ECO:0007669"/>
    <property type="project" value="UniProtKB-KW"/>
</dbReference>
<dbReference type="InterPro" id="IPR043502">
    <property type="entry name" value="DNA/RNA_pol_sf"/>
</dbReference>
<evidence type="ECO:0000256" key="1">
    <source>
        <dbReference type="ARBA" id="ARBA00022679"/>
    </source>
</evidence>
<evidence type="ECO:0000256" key="3">
    <source>
        <dbReference type="ARBA" id="ARBA00022722"/>
    </source>
</evidence>
<keyword evidence="7" id="KW-0732">Signal</keyword>
<keyword evidence="5" id="KW-0378">Hydrolase</keyword>
<proteinExistence type="predicted"/>
<dbReference type="InterPro" id="IPR041373">
    <property type="entry name" value="RT_RNaseH"/>
</dbReference>
<protein>
    <recommendedName>
        <fullName evidence="8">Reverse transcriptase RNase H-like domain-containing protein</fullName>
    </recommendedName>
</protein>
<keyword evidence="6" id="KW-0695">RNA-directed DNA polymerase</keyword>
<dbReference type="GO" id="GO:0016787">
    <property type="term" value="F:hydrolase activity"/>
    <property type="evidence" value="ECO:0007669"/>
    <property type="project" value="UniProtKB-KW"/>
</dbReference>
<keyword evidence="3" id="KW-0540">Nuclease</keyword>
<evidence type="ECO:0000313" key="10">
    <source>
        <dbReference type="Proteomes" id="UP000233551"/>
    </source>
</evidence>
<evidence type="ECO:0000256" key="5">
    <source>
        <dbReference type="ARBA" id="ARBA00022801"/>
    </source>
</evidence>
<dbReference type="Pfam" id="PF17917">
    <property type="entry name" value="RT_RNaseH"/>
    <property type="match status" value="1"/>
</dbReference>
<dbReference type="GO" id="GO:0003964">
    <property type="term" value="F:RNA-directed DNA polymerase activity"/>
    <property type="evidence" value="ECO:0007669"/>
    <property type="project" value="UniProtKB-KW"/>
</dbReference>
<evidence type="ECO:0000256" key="2">
    <source>
        <dbReference type="ARBA" id="ARBA00022695"/>
    </source>
</evidence>
<dbReference type="EMBL" id="PGOL01002115">
    <property type="protein sequence ID" value="PKI50437.1"/>
    <property type="molecule type" value="Genomic_DNA"/>
</dbReference>
<evidence type="ECO:0000256" key="4">
    <source>
        <dbReference type="ARBA" id="ARBA00022759"/>
    </source>
</evidence>
<keyword evidence="1" id="KW-0808">Transferase</keyword>
<keyword evidence="2" id="KW-0548">Nucleotidyltransferase</keyword>
<dbReference type="SUPFAM" id="SSF56672">
    <property type="entry name" value="DNA/RNA polymerases"/>
    <property type="match status" value="1"/>
</dbReference>
<sequence>MLGEWLFVYLAASSSAASAVLVKEDKLNQQPVYFVSQVLQGAKLNNALVEKVAFALVYSSKRLRPYFQPHEIVVYTNQPLKQILHKAEHARRMLKWAVELGQYGIEYKPRKTIKAQALVNFAIEITRKEDNKDKEGMASKSSERWTLLTDRSSTARGTGTRLVLVSPERKQMEHAMILSFKTTNNEAKY</sequence>
<organism evidence="9 10">
    <name type="scientific">Punica granatum</name>
    <name type="common">Pomegranate</name>
    <dbReference type="NCBI Taxonomy" id="22663"/>
    <lineage>
        <taxon>Eukaryota</taxon>
        <taxon>Viridiplantae</taxon>
        <taxon>Streptophyta</taxon>
        <taxon>Embryophyta</taxon>
        <taxon>Tracheophyta</taxon>
        <taxon>Spermatophyta</taxon>
        <taxon>Magnoliopsida</taxon>
        <taxon>eudicotyledons</taxon>
        <taxon>Gunneridae</taxon>
        <taxon>Pentapetalae</taxon>
        <taxon>rosids</taxon>
        <taxon>malvids</taxon>
        <taxon>Myrtales</taxon>
        <taxon>Lythraceae</taxon>
        <taxon>Punica</taxon>
    </lineage>
</organism>
<reference evidence="9 10" key="1">
    <citation type="submission" date="2017-11" db="EMBL/GenBank/DDBJ databases">
        <title>De-novo sequencing of pomegranate (Punica granatum L.) genome.</title>
        <authorList>
            <person name="Akparov Z."/>
            <person name="Amiraslanov A."/>
            <person name="Hajiyeva S."/>
            <person name="Abbasov M."/>
            <person name="Kaur K."/>
            <person name="Hamwieh A."/>
            <person name="Solovyev V."/>
            <person name="Salamov A."/>
            <person name="Braich B."/>
            <person name="Kosarev P."/>
            <person name="Mahmoud A."/>
            <person name="Hajiyev E."/>
            <person name="Babayeva S."/>
            <person name="Izzatullayeva V."/>
            <person name="Mammadov A."/>
            <person name="Mammadov A."/>
            <person name="Sharifova S."/>
            <person name="Ojaghi J."/>
            <person name="Eynullazada K."/>
            <person name="Bayramov B."/>
            <person name="Abdulazimova A."/>
            <person name="Shahmuradov I."/>
        </authorList>
    </citation>
    <scope>NUCLEOTIDE SEQUENCE [LARGE SCALE GENOMIC DNA]</scope>
    <source>
        <strain evidence="10">cv. AG2017</strain>
        <tissue evidence="9">Leaf</tissue>
    </source>
</reference>
<evidence type="ECO:0000256" key="6">
    <source>
        <dbReference type="ARBA" id="ARBA00022918"/>
    </source>
</evidence>
<gene>
    <name evidence="9" type="ORF">CRG98_029187</name>
</gene>
<feature type="signal peptide" evidence="7">
    <location>
        <begin position="1"/>
        <end position="19"/>
    </location>
</feature>
<feature type="domain" description="Reverse transcriptase RNase H-like" evidence="8">
    <location>
        <begin position="7"/>
        <end position="103"/>
    </location>
</feature>
<keyword evidence="4" id="KW-0255">Endonuclease</keyword>